<protein>
    <submittedName>
        <fullName evidence="1">Uncharacterized protein</fullName>
    </submittedName>
</protein>
<proteinExistence type="predicted"/>
<gene>
    <name evidence="1" type="ORF">psal_cds_788</name>
</gene>
<dbReference type="Proteomes" id="UP000204584">
    <property type="component" value="Segment"/>
</dbReference>
<accession>S4W3F5</accession>
<dbReference type="EMBL" id="KC977571">
    <property type="protein sequence ID" value="AGO84800.1"/>
    <property type="molecule type" value="Genomic_DNA"/>
</dbReference>
<evidence type="ECO:0000313" key="1">
    <source>
        <dbReference type="EMBL" id="AGO84800.1"/>
    </source>
</evidence>
<dbReference type="RefSeq" id="YP_008437873.1">
    <property type="nucleotide sequence ID" value="NC_022098.1"/>
</dbReference>
<dbReference type="GeneID" id="16606587"/>
<keyword evidence="2" id="KW-1185">Reference proteome</keyword>
<name>S4W3F5_9VIRU</name>
<organism evidence="1 2">
    <name type="scientific">Pandoravirus salinus</name>
    <dbReference type="NCBI Taxonomy" id="1349410"/>
    <lineage>
        <taxon>Viruses</taxon>
        <taxon>Pandoravirus</taxon>
    </lineage>
</organism>
<sequence>MDVPKSPSLPPELWAAIVDHLPWIGDVAALGIAVPGVLPRPLVDEICARRMVRAPNRLLAAGAPLPIVKRLLAHWRTKVHIMALRTAVAGGRLDVLTWLISLWASNGISHTDVPINVGVFVRDGIRYVEVPVCVDIQAIEYAVVRAISIDRADMIAPLLDMFSQYPNTRAKKRTFVRLIKAAVERGHLASVEAVHKHARRGPWRPCKCPREIGSHAIKHNKVDVLQWMHARRCAATPSAPRGVERALRHNATEALVWAASLLRDRHWRIPSRYVTEALGRGGCADALARACALSLVDTRTHSTLAVLEASAATTCDVQGRPSDRHVVSYSPLFTLPAPCYGRQHTVYRAPDGLIMGRVDDFLAGKWSRLVGFASEADPIPRPRFGPTVIRVRLANASGRITLTGTLGDGDSTMTLAVCAKEGLASRRLLVLTALGNGVGLVTWILGRSTLVDAWWRTDES</sequence>
<reference evidence="1 2" key="1">
    <citation type="journal article" date="2013" name="Science">
        <title>Pandoraviruses: amoeba viruses with genomes up to 2.5 Mb reaching that of parasitic eukaryotes.</title>
        <authorList>
            <person name="Philippe N."/>
            <person name="Legendre M."/>
            <person name="Doutre G."/>
            <person name="Coute Y."/>
            <person name="Poirot O."/>
            <person name="Lescot M."/>
            <person name="Arslan D."/>
            <person name="Seltzer V."/>
            <person name="Bertaux L."/>
            <person name="Bruley C."/>
            <person name="Garin J."/>
            <person name="Claverie J.M."/>
            <person name="Abergel C."/>
        </authorList>
    </citation>
    <scope>NUCLEOTIDE SEQUENCE [LARGE SCALE GENOMIC DNA]</scope>
</reference>
<dbReference type="KEGG" id="vg:16606587"/>
<evidence type="ECO:0000313" key="2">
    <source>
        <dbReference type="Proteomes" id="UP000204584"/>
    </source>
</evidence>